<dbReference type="GO" id="GO:0000184">
    <property type="term" value="P:nuclear-transcribed mRNA catabolic process, nonsense-mediated decay"/>
    <property type="evidence" value="ECO:0007669"/>
    <property type="project" value="UniProtKB-KW"/>
</dbReference>
<dbReference type="RefSeq" id="XP_004988647.1">
    <property type="nucleotide sequence ID" value="XM_004988590.1"/>
</dbReference>
<evidence type="ECO:0000256" key="10">
    <source>
        <dbReference type="ARBA" id="ARBA00023161"/>
    </source>
</evidence>
<evidence type="ECO:0000256" key="6">
    <source>
        <dbReference type="ARBA" id="ARBA00022664"/>
    </source>
</evidence>
<feature type="compositionally biased region" description="Basic and acidic residues" evidence="13">
    <location>
        <begin position="38"/>
        <end position="47"/>
    </location>
</feature>
<evidence type="ECO:0000256" key="9">
    <source>
        <dbReference type="ARBA" id="ARBA00022884"/>
    </source>
</evidence>
<dbReference type="GO" id="GO:0006397">
    <property type="term" value="P:mRNA processing"/>
    <property type="evidence" value="ECO:0007669"/>
    <property type="project" value="UniProtKB-KW"/>
</dbReference>
<name>F2UQ29_SALR5</name>
<feature type="domain" description="Btz" evidence="14">
    <location>
        <begin position="133"/>
        <end position="240"/>
    </location>
</feature>
<dbReference type="AlphaFoldDB" id="F2UQ29"/>
<comment type="subcellular location">
    <subcellularLocation>
        <location evidence="2">Cytoplasm</location>
    </subcellularLocation>
    <subcellularLocation>
        <location evidence="1">Nucleus</location>
    </subcellularLocation>
</comment>
<keyword evidence="4" id="KW-0813">Transport</keyword>
<dbReference type="KEGG" id="sre:PTSG_10682"/>
<dbReference type="GO" id="GO:0008380">
    <property type="term" value="P:RNA splicing"/>
    <property type="evidence" value="ECO:0007669"/>
    <property type="project" value="UniProtKB-KW"/>
</dbReference>
<dbReference type="EMBL" id="GL832988">
    <property type="protein sequence ID" value="EGD79697.1"/>
    <property type="molecule type" value="Genomic_DNA"/>
</dbReference>
<reference evidence="15" key="1">
    <citation type="submission" date="2009-08" db="EMBL/GenBank/DDBJ databases">
        <title>Annotation of Salpingoeca rosetta.</title>
        <authorList>
            <consortium name="The Broad Institute Genome Sequencing Platform"/>
            <person name="Russ C."/>
            <person name="Cuomo C."/>
            <person name="Burger G."/>
            <person name="Gray M.W."/>
            <person name="Holland P.W.H."/>
            <person name="King N."/>
            <person name="Lang F.B.F."/>
            <person name="Roger A.J."/>
            <person name="Ruiz-Trillo I."/>
            <person name="Young S.K."/>
            <person name="Zeng Q."/>
            <person name="Gargeya S."/>
            <person name="Alvarado L."/>
            <person name="Berlin A."/>
            <person name="Chapman S.B."/>
            <person name="Chen Z."/>
            <person name="Freedman E."/>
            <person name="Gellesch M."/>
            <person name="Goldberg J."/>
            <person name="Griggs A."/>
            <person name="Gujja S."/>
            <person name="Heilman E."/>
            <person name="Heiman D."/>
            <person name="Howarth C."/>
            <person name="Mehta T."/>
            <person name="Neiman D."/>
            <person name="Pearson M."/>
            <person name="Roberts A."/>
            <person name="Saif S."/>
            <person name="Shea T."/>
            <person name="Shenoy N."/>
            <person name="Sisk P."/>
            <person name="Stolte C."/>
            <person name="Sykes S."/>
            <person name="White J."/>
            <person name="Yandava C."/>
            <person name="Haas B."/>
            <person name="Nusbaum C."/>
            <person name="Birren B."/>
        </authorList>
    </citation>
    <scope>NUCLEOTIDE SEQUENCE [LARGE SCALE GENOMIC DNA]</scope>
    <source>
        <strain evidence="15">ATCC 50818</strain>
    </source>
</reference>
<gene>
    <name evidence="15" type="ORF">PTSG_10682</name>
</gene>
<feature type="compositionally biased region" description="Basic and acidic residues" evidence="13">
    <location>
        <begin position="157"/>
        <end position="184"/>
    </location>
</feature>
<evidence type="ECO:0000256" key="11">
    <source>
        <dbReference type="ARBA" id="ARBA00023187"/>
    </source>
</evidence>
<evidence type="ECO:0000256" key="4">
    <source>
        <dbReference type="ARBA" id="ARBA00022448"/>
    </source>
</evidence>
<keyword evidence="12" id="KW-0539">Nucleus</keyword>
<dbReference type="GO" id="GO:0005737">
    <property type="term" value="C:cytoplasm"/>
    <property type="evidence" value="ECO:0007669"/>
    <property type="project" value="UniProtKB-SubCell"/>
</dbReference>
<keyword evidence="16" id="KW-1185">Reference proteome</keyword>
<keyword evidence="11" id="KW-0508">mRNA splicing</keyword>
<dbReference type="GO" id="GO:0006417">
    <property type="term" value="P:regulation of translation"/>
    <property type="evidence" value="ECO:0007669"/>
    <property type="project" value="UniProtKB-KW"/>
</dbReference>
<dbReference type="GO" id="GO:0051028">
    <property type="term" value="P:mRNA transport"/>
    <property type="evidence" value="ECO:0007669"/>
    <property type="project" value="UniProtKB-KW"/>
</dbReference>
<feature type="compositionally biased region" description="Basic and acidic residues" evidence="13">
    <location>
        <begin position="207"/>
        <end position="222"/>
    </location>
</feature>
<evidence type="ECO:0000256" key="12">
    <source>
        <dbReference type="ARBA" id="ARBA00023242"/>
    </source>
</evidence>
<dbReference type="Proteomes" id="UP000007799">
    <property type="component" value="Unassembled WGS sequence"/>
</dbReference>
<keyword evidence="5" id="KW-0963">Cytoplasm</keyword>
<feature type="region of interest" description="Disordered" evidence="13">
    <location>
        <begin position="1"/>
        <end position="253"/>
    </location>
</feature>
<evidence type="ECO:0000256" key="8">
    <source>
        <dbReference type="ARBA" id="ARBA00022845"/>
    </source>
</evidence>
<keyword evidence="10" id="KW-0866">Nonsense-mediated mRNA decay</keyword>
<dbReference type="GeneID" id="16069183"/>
<keyword evidence="8" id="KW-0810">Translation regulation</keyword>
<feature type="compositionally biased region" description="Basic and acidic residues" evidence="13">
    <location>
        <begin position="87"/>
        <end position="120"/>
    </location>
</feature>
<evidence type="ECO:0000256" key="1">
    <source>
        <dbReference type="ARBA" id="ARBA00004123"/>
    </source>
</evidence>
<comment type="similarity">
    <text evidence="3">Belongs to the CASC3 family.</text>
</comment>
<dbReference type="InterPro" id="IPR018545">
    <property type="entry name" value="Btz_dom"/>
</dbReference>
<keyword evidence="6" id="KW-0507">mRNA processing</keyword>
<evidence type="ECO:0000259" key="14">
    <source>
        <dbReference type="Pfam" id="PF09405"/>
    </source>
</evidence>
<evidence type="ECO:0000256" key="7">
    <source>
        <dbReference type="ARBA" id="ARBA00022816"/>
    </source>
</evidence>
<dbReference type="Pfam" id="PF09405">
    <property type="entry name" value="Btz"/>
    <property type="match status" value="1"/>
</dbReference>
<protein>
    <recommendedName>
        <fullName evidence="14">Btz domain-containing protein</fullName>
    </recommendedName>
</protein>
<keyword evidence="7" id="KW-0509">mRNA transport</keyword>
<sequence>MDEEEEERRLRRHREHDRRSRSRSRSRSPGRAGRGSKGWRDHDRDRSDDGEDEEDDDRHRRHHHRPKRCGGKFEYGERRMLKASHRRHEDHVSSYRHDYRHDRGRIGRFNRDRAAEDRIGGRPWGASAPARHISSSSPHRTKPERSRDPQSVPRRGYFFEHDDRGVDTRQHRDEKPVRGDERDVRHRHHHHDHHRHHDRREHRRHRRGDEPEERWTHDKFEEQTQLSEDDDTKEGKKTTRSSKDDGARHADVE</sequence>
<evidence type="ECO:0000313" key="15">
    <source>
        <dbReference type="EMBL" id="EGD79697.1"/>
    </source>
</evidence>
<dbReference type="InParanoid" id="F2UQ29"/>
<accession>F2UQ29</accession>
<feature type="compositionally biased region" description="Basic residues" evidence="13">
    <location>
        <begin position="185"/>
        <end position="206"/>
    </location>
</feature>
<keyword evidence="9" id="KW-0694">RNA-binding</keyword>
<dbReference type="GO" id="GO:0035145">
    <property type="term" value="C:exon-exon junction complex"/>
    <property type="evidence" value="ECO:0007669"/>
    <property type="project" value="InterPro"/>
</dbReference>
<evidence type="ECO:0000256" key="13">
    <source>
        <dbReference type="SAM" id="MobiDB-lite"/>
    </source>
</evidence>
<dbReference type="GO" id="GO:0003729">
    <property type="term" value="F:mRNA binding"/>
    <property type="evidence" value="ECO:0007669"/>
    <property type="project" value="InterPro"/>
</dbReference>
<feature type="compositionally biased region" description="Basic residues" evidence="13">
    <location>
        <begin position="10"/>
        <end position="28"/>
    </location>
</feature>
<evidence type="ECO:0000256" key="3">
    <source>
        <dbReference type="ARBA" id="ARBA00009548"/>
    </source>
</evidence>
<proteinExistence type="inferred from homology"/>
<evidence type="ECO:0000256" key="5">
    <source>
        <dbReference type="ARBA" id="ARBA00022490"/>
    </source>
</evidence>
<evidence type="ECO:0000256" key="2">
    <source>
        <dbReference type="ARBA" id="ARBA00004496"/>
    </source>
</evidence>
<feature type="compositionally biased region" description="Basic and acidic residues" evidence="13">
    <location>
        <begin position="233"/>
        <end position="253"/>
    </location>
</feature>
<evidence type="ECO:0000313" key="16">
    <source>
        <dbReference type="Proteomes" id="UP000007799"/>
    </source>
</evidence>
<feature type="compositionally biased region" description="Basic residues" evidence="13">
    <location>
        <begin position="59"/>
        <end position="70"/>
    </location>
</feature>
<organism evidence="16">
    <name type="scientific">Salpingoeca rosetta (strain ATCC 50818 / BSB-021)</name>
    <dbReference type="NCBI Taxonomy" id="946362"/>
    <lineage>
        <taxon>Eukaryota</taxon>
        <taxon>Choanoflagellata</taxon>
        <taxon>Craspedida</taxon>
        <taxon>Salpingoecidae</taxon>
        <taxon>Salpingoeca</taxon>
    </lineage>
</organism>